<reference evidence="1" key="1">
    <citation type="submission" date="2019-08" db="EMBL/GenBank/DDBJ databases">
        <authorList>
            <person name="Kucharzyk K."/>
            <person name="Murdoch R.W."/>
            <person name="Higgins S."/>
            <person name="Loffler F."/>
        </authorList>
    </citation>
    <scope>NUCLEOTIDE SEQUENCE</scope>
</reference>
<gene>
    <name evidence="1" type="ORF">SDC9_161889</name>
</gene>
<proteinExistence type="predicted"/>
<organism evidence="1">
    <name type="scientific">bioreactor metagenome</name>
    <dbReference type="NCBI Taxonomy" id="1076179"/>
    <lineage>
        <taxon>unclassified sequences</taxon>
        <taxon>metagenomes</taxon>
        <taxon>ecological metagenomes</taxon>
    </lineage>
</organism>
<evidence type="ECO:0000313" key="1">
    <source>
        <dbReference type="EMBL" id="MPN14562.1"/>
    </source>
</evidence>
<sequence length="45" mass="5168">MIVGARKGKTASDLQPALEVRLMDHILVRLQWQQLGAFLEHREVI</sequence>
<protein>
    <submittedName>
        <fullName evidence="1">Uncharacterized protein</fullName>
    </submittedName>
</protein>
<accession>A0A645FLX3</accession>
<name>A0A645FLX3_9ZZZZ</name>
<dbReference type="AlphaFoldDB" id="A0A645FLX3"/>
<dbReference type="EMBL" id="VSSQ01061201">
    <property type="protein sequence ID" value="MPN14562.1"/>
    <property type="molecule type" value="Genomic_DNA"/>
</dbReference>
<comment type="caution">
    <text evidence="1">The sequence shown here is derived from an EMBL/GenBank/DDBJ whole genome shotgun (WGS) entry which is preliminary data.</text>
</comment>